<gene>
    <name evidence="1" type="ORF">RSO68_03450</name>
</gene>
<organism evidence="1 2">
    <name type="scientific">Halomonas saccharevitans</name>
    <dbReference type="NCBI Taxonomy" id="416872"/>
    <lineage>
        <taxon>Bacteria</taxon>
        <taxon>Pseudomonadati</taxon>
        <taxon>Pseudomonadota</taxon>
        <taxon>Gammaproteobacteria</taxon>
        <taxon>Oceanospirillales</taxon>
        <taxon>Halomonadaceae</taxon>
        <taxon>Halomonas</taxon>
    </lineage>
</organism>
<accession>A0ABU3NBF6</accession>
<reference evidence="2" key="1">
    <citation type="submission" date="2023-07" db="EMBL/GenBank/DDBJ databases">
        <title>Substrates and metabolic shifts associated with increased methane emissions in unrestored hypersaline salterns.</title>
        <authorList>
            <person name="Bueno De Mesquita C.P."/>
            <person name="Tringe S.G."/>
        </authorList>
    </citation>
    <scope>NUCLEOTIDE SEQUENCE [LARGE SCALE GENOMIC DNA]</scope>
    <source>
        <strain evidence="2">I4</strain>
    </source>
</reference>
<proteinExistence type="predicted"/>
<evidence type="ECO:0000313" key="1">
    <source>
        <dbReference type="EMBL" id="MDT8878521.1"/>
    </source>
</evidence>
<dbReference type="EMBL" id="JAVXUR010000001">
    <property type="protein sequence ID" value="MDT8878521.1"/>
    <property type="molecule type" value="Genomic_DNA"/>
</dbReference>
<name>A0ABU3NBF6_9GAMM</name>
<evidence type="ECO:0000313" key="2">
    <source>
        <dbReference type="Proteomes" id="UP001255917"/>
    </source>
</evidence>
<dbReference type="Proteomes" id="UP001255917">
    <property type="component" value="Unassembled WGS sequence"/>
</dbReference>
<dbReference type="RefSeq" id="WP_315585445.1">
    <property type="nucleotide sequence ID" value="NZ_JAVXUR010000001.1"/>
</dbReference>
<keyword evidence="2" id="KW-1185">Reference proteome</keyword>
<sequence>MNLTDLEQLTAAQDEAQRAAVESVRGAHSAALEGAQTLRDELAEAMGQGDEREALRAIIEAAAEKELTGKQGREMAGIIVGQFAAAVADMPLPASVSRNGSELVARCASAANGYAADQQRQLFAALVLACLDRSVKTGLLSFPSPAEWADKPSIEGLRTMGKVMDPEAVAALEAEHVARAAELAEAQRYVDALEQARPALFVLAEGVEPSTTVRNRRGGSVGIGSIKLEAGDTELSAEQYAAVRNNASFRAHLEAGALEIVSTASLVQEA</sequence>
<protein>
    <submittedName>
        <fullName evidence="1">Uncharacterized protein</fullName>
    </submittedName>
</protein>
<comment type="caution">
    <text evidence="1">The sequence shown here is derived from an EMBL/GenBank/DDBJ whole genome shotgun (WGS) entry which is preliminary data.</text>
</comment>